<evidence type="ECO:0000256" key="5">
    <source>
        <dbReference type="ARBA" id="ARBA00022737"/>
    </source>
</evidence>
<accession>A0A9P6H3X1</accession>
<keyword evidence="13" id="KW-1185">Reference proteome</keyword>
<comment type="subcellular location">
    <subcellularLocation>
        <location evidence="1">Mitochondrion membrane</location>
        <topology evidence="1">Multi-pass membrane protein</topology>
    </subcellularLocation>
</comment>
<evidence type="ECO:0000313" key="12">
    <source>
        <dbReference type="EMBL" id="KAF9778609.1"/>
    </source>
</evidence>
<evidence type="ECO:0000256" key="10">
    <source>
        <dbReference type="RuleBase" id="RU000488"/>
    </source>
</evidence>
<dbReference type="PROSITE" id="PS50920">
    <property type="entry name" value="SOLCAR"/>
    <property type="match status" value="3"/>
</dbReference>
<evidence type="ECO:0000256" key="6">
    <source>
        <dbReference type="ARBA" id="ARBA00022989"/>
    </source>
</evidence>
<dbReference type="GO" id="GO:0015215">
    <property type="term" value="F:nucleotide transmembrane transporter activity"/>
    <property type="evidence" value="ECO:0007669"/>
    <property type="project" value="UniProtKB-ARBA"/>
</dbReference>
<reference evidence="12" key="2">
    <citation type="submission" date="2020-11" db="EMBL/GenBank/DDBJ databases">
        <authorList>
            <consortium name="DOE Joint Genome Institute"/>
            <person name="Kuo A."/>
            <person name="Miyauchi S."/>
            <person name="Kiss E."/>
            <person name="Drula E."/>
            <person name="Kohler A."/>
            <person name="Sanchez-Garcia M."/>
            <person name="Andreopoulos B."/>
            <person name="Barry K.W."/>
            <person name="Bonito G."/>
            <person name="Buee M."/>
            <person name="Carver A."/>
            <person name="Chen C."/>
            <person name="Cichocki N."/>
            <person name="Clum A."/>
            <person name="Culley D."/>
            <person name="Crous P.W."/>
            <person name="Fauchery L."/>
            <person name="Girlanda M."/>
            <person name="Hayes R."/>
            <person name="Keri Z."/>
            <person name="Labutti K."/>
            <person name="Lipzen A."/>
            <person name="Lombard V."/>
            <person name="Magnuson J."/>
            <person name="Maillard F."/>
            <person name="Morin E."/>
            <person name="Murat C."/>
            <person name="Nolan M."/>
            <person name="Ohm R."/>
            <person name="Pangilinan J."/>
            <person name="Pereira M."/>
            <person name="Perotto S."/>
            <person name="Peter M."/>
            <person name="Riley R."/>
            <person name="Sitrit Y."/>
            <person name="Stielow B."/>
            <person name="Szollosi G."/>
            <person name="Zifcakova L."/>
            <person name="Stursova M."/>
            <person name="Spatafora J.W."/>
            <person name="Tedersoo L."/>
            <person name="Vaario L.-M."/>
            <person name="Yamada A."/>
            <person name="Yan M."/>
            <person name="Wang P."/>
            <person name="Xu J."/>
            <person name="Bruns T."/>
            <person name="Baldrian P."/>
            <person name="Vilgalys R."/>
            <person name="Henrissat B."/>
            <person name="Grigoriev I.V."/>
            <person name="Hibbett D."/>
            <person name="Nagy L.G."/>
            <person name="Martin F.M."/>
        </authorList>
    </citation>
    <scope>NUCLEOTIDE SEQUENCE</scope>
    <source>
        <strain evidence="12">UH-Tt-Lm1</strain>
    </source>
</reference>
<dbReference type="InterPro" id="IPR018108">
    <property type="entry name" value="MCP_transmembrane"/>
</dbReference>
<keyword evidence="3 10" id="KW-0813">Transport</keyword>
<evidence type="ECO:0000256" key="1">
    <source>
        <dbReference type="ARBA" id="ARBA00004225"/>
    </source>
</evidence>
<evidence type="ECO:0000256" key="3">
    <source>
        <dbReference type="ARBA" id="ARBA00022448"/>
    </source>
</evidence>
<keyword evidence="8 9" id="KW-0472">Membrane</keyword>
<feature type="repeat" description="Solcar" evidence="9">
    <location>
        <begin position="7"/>
        <end position="96"/>
    </location>
</feature>
<evidence type="ECO:0000256" key="11">
    <source>
        <dbReference type="SAM" id="Phobius"/>
    </source>
</evidence>
<sequence length="345" mass="38276">MPEKRKEWTANSMIAGAGGGLVASVATCPLDVIKTKLQAQRYSQGQKGYEGVIDTVKSVWRYSGLKGFYRGLGPTMLGYLPTWAIYFAVYDGIKTTFGETPLGVQDSPPPAVSKFGTPVVTVDDRGKERVIYPAAQPKGYQPVAREHPWGLHIMSAMIAGATSTTCTNPLWVIKTRFMTQTWDEPRYLHTLDAARTIYRSEGVRAFYRGLFPSLLGIAHVAVQFPLYEQLKIWAQGSSDTPLSPRAILLCSAIAKMTASVATYPHEVVRTRLQTQRRPLADDMSSDGMVKRHSRRGTIYTAKKIVVKEGWSGLYKGLSINLIRTVPNSAVTMLTYELLMRYLSTI</sequence>
<evidence type="ECO:0000256" key="2">
    <source>
        <dbReference type="ARBA" id="ARBA00006375"/>
    </source>
</evidence>
<dbReference type="Gene3D" id="1.50.40.10">
    <property type="entry name" value="Mitochondrial carrier domain"/>
    <property type="match status" value="2"/>
</dbReference>
<dbReference type="Pfam" id="PF00153">
    <property type="entry name" value="Mito_carr"/>
    <property type="match status" value="3"/>
</dbReference>
<dbReference type="InterPro" id="IPR044712">
    <property type="entry name" value="SLC25A32-like"/>
</dbReference>
<feature type="transmembrane region" description="Helical" evidence="11">
    <location>
        <begin position="205"/>
        <end position="226"/>
    </location>
</feature>
<dbReference type="Proteomes" id="UP000736335">
    <property type="component" value="Unassembled WGS sequence"/>
</dbReference>
<comment type="similarity">
    <text evidence="2 10">Belongs to the mitochondrial carrier (TC 2.A.29) family.</text>
</comment>
<evidence type="ECO:0000256" key="8">
    <source>
        <dbReference type="ARBA" id="ARBA00023136"/>
    </source>
</evidence>
<dbReference type="PANTHER" id="PTHR45683">
    <property type="entry name" value="MITOCHONDRIAL NICOTINAMIDE ADENINE DINUCLEOTIDE TRANSPORTER 1-RELATED-RELATED"/>
    <property type="match status" value="1"/>
</dbReference>
<evidence type="ECO:0000313" key="13">
    <source>
        <dbReference type="Proteomes" id="UP000736335"/>
    </source>
</evidence>
<reference evidence="12" key="1">
    <citation type="journal article" date="2020" name="Nat. Commun.">
        <title>Large-scale genome sequencing of mycorrhizal fungi provides insights into the early evolution of symbiotic traits.</title>
        <authorList>
            <person name="Miyauchi S."/>
            <person name="Kiss E."/>
            <person name="Kuo A."/>
            <person name="Drula E."/>
            <person name="Kohler A."/>
            <person name="Sanchez-Garcia M."/>
            <person name="Morin E."/>
            <person name="Andreopoulos B."/>
            <person name="Barry K.W."/>
            <person name="Bonito G."/>
            <person name="Buee M."/>
            <person name="Carver A."/>
            <person name="Chen C."/>
            <person name="Cichocki N."/>
            <person name="Clum A."/>
            <person name="Culley D."/>
            <person name="Crous P.W."/>
            <person name="Fauchery L."/>
            <person name="Girlanda M."/>
            <person name="Hayes R.D."/>
            <person name="Keri Z."/>
            <person name="LaButti K."/>
            <person name="Lipzen A."/>
            <person name="Lombard V."/>
            <person name="Magnuson J."/>
            <person name="Maillard F."/>
            <person name="Murat C."/>
            <person name="Nolan M."/>
            <person name="Ohm R.A."/>
            <person name="Pangilinan J."/>
            <person name="Pereira M.F."/>
            <person name="Perotto S."/>
            <person name="Peter M."/>
            <person name="Pfister S."/>
            <person name="Riley R."/>
            <person name="Sitrit Y."/>
            <person name="Stielow J.B."/>
            <person name="Szollosi G."/>
            <person name="Zifcakova L."/>
            <person name="Stursova M."/>
            <person name="Spatafora J.W."/>
            <person name="Tedersoo L."/>
            <person name="Vaario L.M."/>
            <person name="Yamada A."/>
            <person name="Yan M."/>
            <person name="Wang P."/>
            <person name="Xu J."/>
            <person name="Bruns T."/>
            <person name="Baldrian P."/>
            <person name="Vilgalys R."/>
            <person name="Dunand C."/>
            <person name="Henrissat B."/>
            <person name="Grigoriev I.V."/>
            <person name="Hibbett D."/>
            <person name="Nagy L.G."/>
            <person name="Martin F.M."/>
        </authorList>
    </citation>
    <scope>NUCLEOTIDE SEQUENCE</scope>
    <source>
        <strain evidence="12">UH-Tt-Lm1</strain>
    </source>
</reference>
<evidence type="ECO:0000256" key="7">
    <source>
        <dbReference type="ARBA" id="ARBA00023128"/>
    </source>
</evidence>
<dbReference type="GO" id="GO:0031966">
    <property type="term" value="C:mitochondrial membrane"/>
    <property type="evidence" value="ECO:0007669"/>
    <property type="project" value="UniProtKB-SubCell"/>
</dbReference>
<dbReference type="InterPro" id="IPR023395">
    <property type="entry name" value="MCP_dom_sf"/>
</dbReference>
<dbReference type="SUPFAM" id="SSF103506">
    <property type="entry name" value="Mitochondrial carrier"/>
    <property type="match status" value="1"/>
</dbReference>
<proteinExistence type="inferred from homology"/>
<protein>
    <submittedName>
        <fullName evidence="12">Mitochondrial NAD transporter</fullName>
    </submittedName>
</protein>
<organism evidence="12 13">
    <name type="scientific">Thelephora terrestris</name>
    <dbReference type="NCBI Taxonomy" id="56493"/>
    <lineage>
        <taxon>Eukaryota</taxon>
        <taxon>Fungi</taxon>
        <taxon>Dikarya</taxon>
        <taxon>Basidiomycota</taxon>
        <taxon>Agaricomycotina</taxon>
        <taxon>Agaricomycetes</taxon>
        <taxon>Thelephorales</taxon>
        <taxon>Thelephoraceae</taxon>
        <taxon>Thelephora</taxon>
    </lineage>
</organism>
<feature type="repeat" description="Solcar" evidence="9">
    <location>
        <begin position="147"/>
        <end position="233"/>
    </location>
</feature>
<dbReference type="InterPro" id="IPR002067">
    <property type="entry name" value="MCP"/>
</dbReference>
<feature type="repeat" description="Solcar" evidence="9">
    <location>
        <begin position="246"/>
        <end position="341"/>
    </location>
</feature>
<keyword evidence="6 11" id="KW-1133">Transmembrane helix</keyword>
<keyword evidence="4 9" id="KW-0812">Transmembrane</keyword>
<keyword evidence="7" id="KW-0496">Mitochondrion</keyword>
<gene>
    <name evidence="12" type="ORF">BJ322DRAFT_1091564</name>
</gene>
<evidence type="ECO:0000256" key="4">
    <source>
        <dbReference type="ARBA" id="ARBA00022692"/>
    </source>
</evidence>
<dbReference type="AlphaFoldDB" id="A0A9P6H3X1"/>
<dbReference type="PRINTS" id="PR00926">
    <property type="entry name" value="MITOCARRIER"/>
</dbReference>
<keyword evidence="5" id="KW-0677">Repeat</keyword>
<evidence type="ECO:0000256" key="9">
    <source>
        <dbReference type="PROSITE-ProRule" id="PRU00282"/>
    </source>
</evidence>
<comment type="caution">
    <text evidence="12">The sequence shown here is derived from an EMBL/GenBank/DDBJ whole genome shotgun (WGS) entry which is preliminary data.</text>
</comment>
<name>A0A9P6H3X1_9AGAM</name>
<dbReference type="OrthoDB" id="10266426at2759"/>
<dbReference type="EMBL" id="WIUZ02000022">
    <property type="protein sequence ID" value="KAF9778609.1"/>
    <property type="molecule type" value="Genomic_DNA"/>
</dbReference>